<sequence>MKLSEEKVYRFSELANKVKASMIRELLKYANLPGAISFGGGTPDPETFPREELAQLAAEVIQKEYKYTLQYATTEGDPELVKQIIHLIKRVYDVDGVEPENVLITAGSQQALELIGKVLLDKDDYVIVGDPEYLGALGAFRMRDPRFLVVRFEDDGPDINQVESYLKKLDASGQIHRLKFLYLVSNFQNPSGITTSLEKRKALVELAEKYDFLIVEDDPYGALRFEGEMLPPLLKFGGTQRVILLNTFSKILCPGLRIGVVVADKTIIRKLVLVKQSTDLCGPALNMRLTARYLERYDILQQIKPAIELYRRKRDVMLDALKEYFGDVPGAKWTKPEGGLFVWVTLPEGYDTMEMFKFAEERKVFYIPGQAFRPFDEPSSSMRMSFCLPPFEKIVEGVRKLKEAFLAYKAYKGLR</sequence>
<evidence type="ECO:0000313" key="8">
    <source>
        <dbReference type="EMBL" id="AEH51878.1"/>
    </source>
</evidence>
<dbReference type="CDD" id="cd00609">
    <property type="entry name" value="AAT_like"/>
    <property type="match status" value="1"/>
</dbReference>
<evidence type="ECO:0000313" key="9">
    <source>
        <dbReference type="Proteomes" id="UP000006804"/>
    </source>
</evidence>
<comment type="cofactor">
    <cofactor evidence="1">
        <name>pyridoxal 5'-phosphate</name>
        <dbReference type="ChEBI" id="CHEBI:597326"/>
    </cofactor>
</comment>
<dbReference type="InterPro" id="IPR015424">
    <property type="entry name" value="PyrdxlP-dep_Trfase"/>
</dbReference>
<keyword evidence="6" id="KW-0663">Pyridoxal phosphate</keyword>
<dbReference type="InterPro" id="IPR015421">
    <property type="entry name" value="PyrdxlP-dep_Trfase_major"/>
</dbReference>
<feature type="domain" description="Aminotransferase class I/classII large" evidence="7">
    <location>
        <begin position="57"/>
        <end position="390"/>
    </location>
</feature>
<evidence type="ECO:0000256" key="2">
    <source>
        <dbReference type="ARBA" id="ARBA00007441"/>
    </source>
</evidence>
<evidence type="ECO:0000256" key="1">
    <source>
        <dbReference type="ARBA" id="ARBA00001933"/>
    </source>
</evidence>
<evidence type="ECO:0000259" key="7">
    <source>
        <dbReference type="Pfam" id="PF00155"/>
    </source>
</evidence>
<evidence type="ECO:0000256" key="3">
    <source>
        <dbReference type="ARBA" id="ARBA00011738"/>
    </source>
</evidence>
<evidence type="ECO:0000256" key="4">
    <source>
        <dbReference type="ARBA" id="ARBA00022576"/>
    </source>
</evidence>
<dbReference type="InterPro" id="IPR015422">
    <property type="entry name" value="PyrdxlP-dep_Trfase_small"/>
</dbReference>
<dbReference type="GO" id="GO:1901605">
    <property type="term" value="P:alpha-amino acid metabolic process"/>
    <property type="evidence" value="ECO:0007669"/>
    <property type="project" value="TreeGrafter"/>
</dbReference>
<dbReference type="Pfam" id="PF00155">
    <property type="entry name" value="Aminotran_1_2"/>
    <property type="match status" value="1"/>
</dbReference>
<dbReference type="GO" id="GO:0008483">
    <property type="term" value="F:transaminase activity"/>
    <property type="evidence" value="ECO:0007669"/>
    <property type="project" value="UniProtKB-KW"/>
</dbReference>
<dbReference type="AlphaFoldDB" id="F7YWA4"/>
<proteinExistence type="inferred from homology"/>
<dbReference type="STRING" id="688269.Theth_1836"/>
<dbReference type="InterPro" id="IPR050859">
    <property type="entry name" value="Class-I_PLP-dep_aminotransf"/>
</dbReference>
<dbReference type="SUPFAM" id="SSF53383">
    <property type="entry name" value="PLP-dependent transferases"/>
    <property type="match status" value="1"/>
</dbReference>
<keyword evidence="5" id="KW-0808">Transferase</keyword>
<protein>
    <submittedName>
        <fullName evidence="8">Putative transcriptional regulator, GntR family</fullName>
    </submittedName>
</protein>
<evidence type="ECO:0000256" key="6">
    <source>
        <dbReference type="ARBA" id="ARBA00022898"/>
    </source>
</evidence>
<organism evidence="8 9">
    <name type="scientific">Pseudothermotoga thermarum DSM 5069</name>
    <dbReference type="NCBI Taxonomy" id="688269"/>
    <lineage>
        <taxon>Bacteria</taxon>
        <taxon>Thermotogati</taxon>
        <taxon>Thermotogota</taxon>
        <taxon>Thermotogae</taxon>
        <taxon>Thermotogales</taxon>
        <taxon>Thermotogaceae</taxon>
        <taxon>Pseudothermotoga</taxon>
    </lineage>
</organism>
<dbReference type="FunFam" id="3.40.640.10:FF:000053">
    <property type="entry name" value="Aminotransferase, class I"/>
    <property type="match status" value="1"/>
</dbReference>
<dbReference type="GO" id="GO:0030170">
    <property type="term" value="F:pyridoxal phosphate binding"/>
    <property type="evidence" value="ECO:0007669"/>
    <property type="project" value="InterPro"/>
</dbReference>
<dbReference type="PANTHER" id="PTHR42790:SF19">
    <property type="entry name" value="KYNURENINE_ALPHA-AMINOADIPATE AMINOTRANSFERASE, MITOCHONDRIAL"/>
    <property type="match status" value="1"/>
</dbReference>
<dbReference type="Gene3D" id="3.40.640.10">
    <property type="entry name" value="Type I PLP-dependent aspartate aminotransferase-like (Major domain)"/>
    <property type="match status" value="1"/>
</dbReference>
<dbReference type="RefSeq" id="WP_013933086.1">
    <property type="nucleotide sequence ID" value="NC_015707.1"/>
</dbReference>
<dbReference type="InterPro" id="IPR004839">
    <property type="entry name" value="Aminotransferase_I/II_large"/>
</dbReference>
<name>F7YWA4_9THEM</name>
<dbReference type="KEGG" id="tta:Theth_1836"/>
<gene>
    <name evidence="8" type="ORF">Theth_1836</name>
</gene>
<keyword evidence="4" id="KW-0032">Aminotransferase</keyword>
<dbReference type="EMBL" id="CP002351">
    <property type="protein sequence ID" value="AEH51878.1"/>
    <property type="molecule type" value="Genomic_DNA"/>
</dbReference>
<dbReference type="HOGENOM" id="CLU_017584_0_6_0"/>
<comment type="similarity">
    <text evidence="2">Belongs to the class-I pyridoxal-phosphate-dependent aminotransferase family.</text>
</comment>
<dbReference type="Gene3D" id="3.90.1150.10">
    <property type="entry name" value="Aspartate Aminotransferase, domain 1"/>
    <property type="match status" value="1"/>
</dbReference>
<comment type="subunit">
    <text evidence="3">Homodimer.</text>
</comment>
<keyword evidence="9" id="KW-1185">Reference proteome</keyword>
<dbReference type="eggNOG" id="COG1167">
    <property type="taxonomic scope" value="Bacteria"/>
</dbReference>
<reference evidence="8 9" key="1">
    <citation type="submission" date="2010-11" db="EMBL/GenBank/DDBJ databases">
        <title>The complete genome of Thermotoga thermarum DSM 5069.</title>
        <authorList>
            <consortium name="US DOE Joint Genome Institute (JGI-PGF)"/>
            <person name="Lucas S."/>
            <person name="Copeland A."/>
            <person name="Lapidus A."/>
            <person name="Bruce D."/>
            <person name="Goodwin L."/>
            <person name="Pitluck S."/>
            <person name="Kyrpides N."/>
            <person name="Mavromatis K."/>
            <person name="Ivanova N."/>
            <person name="Zeytun A."/>
            <person name="Brettin T."/>
            <person name="Detter J.C."/>
            <person name="Tapia R."/>
            <person name="Han C."/>
            <person name="Land M."/>
            <person name="Hauser L."/>
            <person name="Markowitz V."/>
            <person name="Cheng J.-F."/>
            <person name="Hugenholtz P."/>
            <person name="Woyke T."/>
            <person name="Wu D."/>
            <person name="Spring S."/>
            <person name="Schroeder M."/>
            <person name="Brambilla E."/>
            <person name="Klenk H.-P."/>
            <person name="Eisen J.A."/>
        </authorList>
    </citation>
    <scope>NUCLEOTIDE SEQUENCE [LARGE SCALE GENOMIC DNA]</scope>
    <source>
        <strain evidence="8 9">DSM 5069</strain>
    </source>
</reference>
<dbReference type="Proteomes" id="UP000006804">
    <property type="component" value="Chromosome"/>
</dbReference>
<dbReference type="PANTHER" id="PTHR42790">
    <property type="entry name" value="AMINOTRANSFERASE"/>
    <property type="match status" value="1"/>
</dbReference>
<dbReference type="PATRIC" id="fig|688269.3.peg.1890"/>
<evidence type="ECO:0000256" key="5">
    <source>
        <dbReference type="ARBA" id="ARBA00022679"/>
    </source>
</evidence>
<accession>F7YWA4</accession>